<dbReference type="GO" id="GO:0005774">
    <property type="term" value="C:vacuolar membrane"/>
    <property type="evidence" value="ECO:0007669"/>
    <property type="project" value="TreeGrafter"/>
</dbReference>
<keyword evidence="5 7" id="KW-0472">Membrane</keyword>
<feature type="compositionally biased region" description="Low complexity" evidence="6">
    <location>
        <begin position="138"/>
        <end position="158"/>
    </location>
</feature>
<accession>A0A0C9T723</accession>
<name>A0A0C9T723_PLICR</name>
<evidence type="ECO:0000256" key="1">
    <source>
        <dbReference type="ARBA" id="ARBA00004141"/>
    </source>
</evidence>
<keyword evidence="3 7" id="KW-0812">Transmembrane</keyword>
<feature type="compositionally biased region" description="Low complexity" evidence="6">
    <location>
        <begin position="198"/>
        <end position="207"/>
    </location>
</feature>
<dbReference type="EMBL" id="KN832568">
    <property type="protein sequence ID" value="KII85114.1"/>
    <property type="molecule type" value="Genomic_DNA"/>
</dbReference>
<evidence type="ECO:0000313" key="10">
    <source>
        <dbReference type="Proteomes" id="UP000053263"/>
    </source>
</evidence>
<dbReference type="GO" id="GO:0015179">
    <property type="term" value="F:L-amino acid transmembrane transporter activity"/>
    <property type="evidence" value="ECO:0007669"/>
    <property type="project" value="TreeGrafter"/>
</dbReference>
<keyword evidence="10" id="KW-1185">Reference proteome</keyword>
<feature type="region of interest" description="Disordered" evidence="6">
    <location>
        <begin position="1"/>
        <end position="176"/>
    </location>
</feature>
<feature type="transmembrane region" description="Helical" evidence="7">
    <location>
        <begin position="504"/>
        <end position="525"/>
    </location>
</feature>
<feature type="transmembrane region" description="Helical" evidence="7">
    <location>
        <begin position="352"/>
        <end position="374"/>
    </location>
</feature>
<evidence type="ECO:0000259" key="8">
    <source>
        <dbReference type="Pfam" id="PF01490"/>
    </source>
</evidence>
<evidence type="ECO:0000256" key="3">
    <source>
        <dbReference type="ARBA" id="ARBA00022692"/>
    </source>
</evidence>
<evidence type="ECO:0000256" key="4">
    <source>
        <dbReference type="ARBA" id="ARBA00022989"/>
    </source>
</evidence>
<dbReference type="Proteomes" id="UP000053263">
    <property type="component" value="Unassembled WGS sequence"/>
</dbReference>
<proteinExistence type="inferred from homology"/>
<dbReference type="OrthoDB" id="1684102at2759"/>
<feature type="region of interest" description="Disordered" evidence="6">
    <location>
        <begin position="287"/>
        <end position="313"/>
    </location>
</feature>
<comment type="subcellular location">
    <subcellularLocation>
        <location evidence="1">Membrane</location>
        <topology evidence="1">Multi-pass membrane protein</topology>
    </subcellularLocation>
</comment>
<feature type="compositionally biased region" description="Basic residues" evidence="6">
    <location>
        <begin position="303"/>
        <end position="313"/>
    </location>
</feature>
<dbReference type="HOGENOM" id="CLU_009646_3_0_1"/>
<feature type="domain" description="Amino acid transporter transmembrane" evidence="8">
    <location>
        <begin position="322"/>
        <end position="703"/>
    </location>
</feature>
<feature type="transmembrane region" description="Helical" evidence="7">
    <location>
        <begin position="537"/>
        <end position="564"/>
    </location>
</feature>
<evidence type="ECO:0000256" key="6">
    <source>
        <dbReference type="SAM" id="MobiDB-lite"/>
    </source>
</evidence>
<feature type="transmembrane region" description="Helical" evidence="7">
    <location>
        <begin position="682"/>
        <end position="700"/>
    </location>
</feature>
<keyword evidence="4 7" id="KW-1133">Transmembrane helix</keyword>
<dbReference type="PANTHER" id="PTHR22950">
    <property type="entry name" value="AMINO ACID TRANSPORTER"/>
    <property type="match status" value="1"/>
</dbReference>
<evidence type="ECO:0000313" key="9">
    <source>
        <dbReference type="EMBL" id="KII85114.1"/>
    </source>
</evidence>
<feature type="transmembrane region" description="Helical" evidence="7">
    <location>
        <begin position="626"/>
        <end position="643"/>
    </location>
</feature>
<reference evidence="9 10" key="1">
    <citation type="submission" date="2014-06" db="EMBL/GenBank/DDBJ databases">
        <title>Evolutionary Origins and Diversification of the Mycorrhizal Mutualists.</title>
        <authorList>
            <consortium name="DOE Joint Genome Institute"/>
            <consortium name="Mycorrhizal Genomics Consortium"/>
            <person name="Kohler A."/>
            <person name="Kuo A."/>
            <person name="Nagy L.G."/>
            <person name="Floudas D."/>
            <person name="Copeland A."/>
            <person name="Barry K.W."/>
            <person name="Cichocki N."/>
            <person name="Veneault-Fourrey C."/>
            <person name="LaButti K."/>
            <person name="Lindquist E.A."/>
            <person name="Lipzen A."/>
            <person name="Lundell T."/>
            <person name="Morin E."/>
            <person name="Murat C."/>
            <person name="Riley R."/>
            <person name="Ohm R."/>
            <person name="Sun H."/>
            <person name="Tunlid A."/>
            <person name="Henrissat B."/>
            <person name="Grigoriev I.V."/>
            <person name="Hibbett D.S."/>
            <person name="Martin F."/>
        </authorList>
    </citation>
    <scope>NUCLEOTIDE SEQUENCE [LARGE SCALE GENOMIC DNA]</scope>
    <source>
        <strain evidence="9 10">FD-325 SS-3</strain>
    </source>
</reference>
<feature type="compositionally biased region" description="Polar residues" evidence="6">
    <location>
        <begin position="64"/>
        <end position="73"/>
    </location>
</feature>
<feature type="compositionally biased region" description="Polar residues" evidence="6">
    <location>
        <begin position="18"/>
        <end position="32"/>
    </location>
</feature>
<sequence length="733" mass="79223">MSSAAGTPSKPVNIGSPRLTTLDSSEGLTESVHTPPDFRALRSQYAGTPPPPNIPLRTALSGPIRTSPSTPGESSPRPRPAPIAGLTPRRPAGAGTPGSNPDINALDLEGLTDEEKAKVVRKHLVSKDERENRENGRAKSIAGSASGSGLSRKSSSASTPAARREDTEAFPIPYHAPGADVTHDIYKWQSDQRRQAARPRAASFAGAHPVQDPAFEHIHEPGGFRRNYVLLRANEQGIREPRILASFIDFLFIFGHFAGEDLEEDEDDDKEDEDEGVAAASLANAETGQAGADAERQPLLAHSRSRSRSRRRRLSVAEHGDATVTQAILMLLKSFVGTGVLFLGKAFFNGGLLFSSFTLCFIALISLYSFLLLVKTKFVVSGSFGDIGGTLYGPWMRYAILSSIVVSQMGFVAAYTIFVAENLQAFILGVTNCLKVIPVQYLIFSQLIIFLPLALVRNLAKLSTTALVADAFILAGLLYIFGSEFAFIARDGIAEVQMFNAKDFPLFIGTAVFSFEGIGLVIPITDSMREPHKFPKVLTGVMLFLMVLFGGSGALAYLTFGSAIQTVVIVNLDASSKLVQTVQFFYAIAILLSAPLQLFPAVRIMENGLFSRSGKADVRIKWLKNLFRFCMVMICTGISWAGAADLDKFVSFIGSFACVPLCYIYPAMLHYKAVARTRREKLADIALMVFGLLAATYTTIQTIRLMLAPEAGGSPKFGSCDVDSPTGNILLAQ</sequence>
<organism evidence="9 10">
    <name type="scientific">Plicaturopsis crispa FD-325 SS-3</name>
    <dbReference type="NCBI Taxonomy" id="944288"/>
    <lineage>
        <taxon>Eukaryota</taxon>
        <taxon>Fungi</taxon>
        <taxon>Dikarya</taxon>
        <taxon>Basidiomycota</taxon>
        <taxon>Agaricomycotina</taxon>
        <taxon>Agaricomycetes</taxon>
        <taxon>Agaricomycetidae</taxon>
        <taxon>Amylocorticiales</taxon>
        <taxon>Amylocorticiaceae</taxon>
        <taxon>Plicatura</taxon>
        <taxon>Plicaturopsis crispa</taxon>
    </lineage>
</organism>
<feature type="transmembrane region" description="Helical" evidence="7">
    <location>
        <begin position="584"/>
        <end position="605"/>
    </location>
</feature>
<gene>
    <name evidence="9" type="ORF">PLICRDRAFT_45235</name>
</gene>
<feature type="transmembrane region" description="Helical" evidence="7">
    <location>
        <begin position="468"/>
        <end position="489"/>
    </location>
</feature>
<evidence type="ECO:0000256" key="2">
    <source>
        <dbReference type="ARBA" id="ARBA00008066"/>
    </source>
</evidence>
<feature type="transmembrane region" description="Helical" evidence="7">
    <location>
        <begin position="438"/>
        <end position="456"/>
    </location>
</feature>
<dbReference type="PANTHER" id="PTHR22950:SF666">
    <property type="entry name" value="VACUOLAR AMINO ACID TRANSPORTER 4"/>
    <property type="match status" value="1"/>
</dbReference>
<dbReference type="InterPro" id="IPR013057">
    <property type="entry name" value="AA_transpt_TM"/>
</dbReference>
<feature type="transmembrane region" description="Helical" evidence="7">
    <location>
        <begin position="649"/>
        <end position="670"/>
    </location>
</feature>
<feature type="transmembrane region" description="Helical" evidence="7">
    <location>
        <begin position="395"/>
        <end position="418"/>
    </location>
</feature>
<comment type="similarity">
    <text evidence="2">Belongs to the amino acid/polyamine transporter 2 family.</text>
</comment>
<protein>
    <recommendedName>
        <fullName evidence="8">Amino acid transporter transmembrane domain-containing protein</fullName>
    </recommendedName>
</protein>
<evidence type="ECO:0000256" key="5">
    <source>
        <dbReference type="ARBA" id="ARBA00023136"/>
    </source>
</evidence>
<evidence type="ECO:0000256" key="7">
    <source>
        <dbReference type="SAM" id="Phobius"/>
    </source>
</evidence>
<feature type="region of interest" description="Disordered" evidence="6">
    <location>
        <begin position="190"/>
        <end position="209"/>
    </location>
</feature>
<feature type="compositionally biased region" description="Basic and acidic residues" evidence="6">
    <location>
        <begin position="125"/>
        <end position="137"/>
    </location>
</feature>
<dbReference type="Pfam" id="PF01490">
    <property type="entry name" value="Aa_trans"/>
    <property type="match status" value="1"/>
</dbReference>
<dbReference type="AlphaFoldDB" id="A0A0C9T723"/>